<evidence type="ECO:0000313" key="1">
    <source>
        <dbReference type="EMBL" id="CAG8573352.1"/>
    </source>
</evidence>
<proteinExistence type="predicted"/>
<protein>
    <submittedName>
        <fullName evidence="1">13298_t:CDS:1</fullName>
    </submittedName>
</protein>
<accession>A0A9N9BMN2</accession>
<gene>
    <name evidence="1" type="ORF">AGERDE_LOCUS7750</name>
</gene>
<feature type="non-terminal residue" evidence="1">
    <location>
        <position position="42"/>
    </location>
</feature>
<dbReference type="EMBL" id="CAJVPL010001484">
    <property type="protein sequence ID" value="CAG8573352.1"/>
    <property type="molecule type" value="Genomic_DNA"/>
</dbReference>
<name>A0A9N9BMN2_9GLOM</name>
<keyword evidence="2" id="KW-1185">Reference proteome</keyword>
<organism evidence="1 2">
    <name type="scientific">Ambispora gerdemannii</name>
    <dbReference type="NCBI Taxonomy" id="144530"/>
    <lineage>
        <taxon>Eukaryota</taxon>
        <taxon>Fungi</taxon>
        <taxon>Fungi incertae sedis</taxon>
        <taxon>Mucoromycota</taxon>
        <taxon>Glomeromycotina</taxon>
        <taxon>Glomeromycetes</taxon>
        <taxon>Archaeosporales</taxon>
        <taxon>Ambisporaceae</taxon>
        <taxon>Ambispora</taxon>
    </lineage>
</organism>
<sequence length="42" mass="4537">MSSLSPVHLTGISNNVSQNFETQNCVPSQQEFNETSPGLVSK</sequence>
<comment type="caution">
    <text evidence="1">The sequence shown here is derived from an EMBL/GenBank/DDBJ whole genome shotgun (WGS) entry which is preliminary data.</text>
</comment>
<dbReference type="AlphaFoldDB" id="A0A9N9BMN2"/>
<dbReference type="Proteomes" id="UP000789831">
    <property type="component" value="Unassembled WGS sequence"/>
</dbReference>
<evidence type="ECO:0000313" key="2">
    <source>
        <dbReference type="Proteomes" id="UP000789831"/>
    </source>
</evidence>
<reference evidence="1" key="1">
    <citation type="submission" date="2021-06" db="EMBL/GenBank/DDBJ databases">
        <authorList>
            <person name="Kallberg Y."/>
            <person name="Tangrot J."/>
            <person name="Rosling A."/>
        </authorList>
    </citation>
    <scope>NUCLEOTIDE SEQUENCE</scope>
    <source>
        <strain evidence="1">MT106</strain>
    </source>
</reference>